<feature type="compositionally biased region" description="Polar residues" evidence="1">
    <location>
        <begin position="1"/>
        <end position="10"/>
    </location>
</feature>
<evidence type="ECO:0000313" key="3">
    <source>
        <dbReference type="Proteomes" id="UP000183940"/>
    </source>
</evidence>
<comment type="caution">
    <text evidence="2">The sequence shown here is derived from an EMBL/GenBank/DDBJ whole genome shotgun (WGS) entry which is preliminary data.</text>
</comment>
<dbReference type="Proteomes" id="UP000183940">
    <property type="component" value="Unassembled WGS sequence"/>
</dbReference>
<dbReference type="EMBL" id="MLAW01000045">
    <property type="protein sequence ID" value="OJJ21904.1"/>
    <property type="molecule type" value="Genomic_DNA"/>
</dbReference>
<feature type="region of interest" description="Disordered" evidence="1">
    <location>
        <begin position="1"/>
        <end position="22"/>
    </location>
</feature>
<gene>
    <name evidence="2" type="ORF">BI308_20085</name>
</gene>
<feature type="region of interest" description="Disordered" evidence="1">
    <location>
        <begin position="44"/>
        <end position="64"/>
    </location>
</feature>
<evidence type="ECO:0000313" key="2">
    <source>
        <dbReference type="EMBL" id="OJJ21904.1"/>
    </source>
</evidence>
<evidence type="ECO:0000256" key="1">
    <source>
        <dbReference type="SAM" id="MobiDB-lite"/>
    </source>
</evidence>
<accession>A0A1L9QMC2</accession>
<name>A0A1L9QMC2_9CYAN</name>
<organism evidence="2 3">
    <name type="scientific">Roseofilum reptotaenium AO1-A</name>
    <dbReference type="NCBI Taxonomy" id="1925591"/>
    <lineage>
        <taxon>Bacteria</taxon>
        <taxon>Bacillati</taxon>
        <taxon>Cyanobacteriota</taxon>
        <taxon>Cyanophyceae</taxon>
        <taxon>Desertifilales</taxon>
        <taxon>Desertifilaceae</taxon>
        <taxon>Roseofilum</taxon>
    </lineage>
</organism>
<keyword evidence="3" id="KW-1185">Reference proteome</keyword>
<proteinExistence type="predicted"/>
<sequence>MTWKRNTSGFIKTPPKWKSDPKTKAVRIPVSLAEEILAIAHQIDDERAGNGGSGSATYLPPRGEDKAIGDRDYDAAIAILKDSLLLKANAGGKIKAEIKKALELLEGN</sequence>
<protein>
    <submittedName>
        <fullName evidence="2">Uncharacterized protein</fullName>
    </submittedName>
</protein>
<dbReference type="AlphaFoldDB" id="A0A1L9QMC2"/>
<reference evidence="2" key="1">
    <citation type="submission" date="2016-10" db="EMBL/GenBank/DDBJ databases">
        <title>CRISPR-Cas defence system in Roseofilum reptotaenium: evidence of a bacteriophage-cyanobacterium arms race in the coral black band disease.</title>
        <authorList>
            <person name="Buerger P."/>
            <person name="Wood-Charlson E.M."/>
            <person name="Weynberg K.D."/>
            <person name="Willis B."/>
            <person name="Van Oppen M.J."/>
        </authorList>
    </citation>
    <scope>NUCLEOTIDE SEQUENCE [LARGE SCALE GENOMIC DNA]</scope>
    <source>
        <strain evidence="2">AO1-A</strain>
    </source>
</reference>